<dbReference type="InterPro" id="IPR053238">
    <property type="entry name" value="RING-H2_zinc_finger"/>
</dbReference>
<evidence type="ECO:0000256" key="8">
    <source>
        <dbReference type="ARBA" id="ARBA00022771"/>
    </source>
</evidence>
<keyword evidence="10" id="KW-0862">Zinc</keyword>
<evidence type="ECO:0000313" key="18">
    <source>
        <dbReference type="Proteomes" id="UP001370490"/>
    </source>
</evidence>
<dbReference type="PANTHER" id="PTHR14155:SF521">
    <property type="entry name" value="RING-H2 FINGER PROTEIN ATL30"/>
    <property type="match status" value="1"/>
</dbReference>
<keyword evidence="6" id="KW-0812">Transmembrane</keyword>
<dbReference type="Pfam" id="PF13639">
    <property type="entry name" value="zf-RING_2"/>
    <property type="match status" value="1"/>
</dbReference>
<comment type="catalytic activity">
    <reaction evidence="1">
        <text>S-ubiquitinyl-[E2 ubiquitin-conjugating enzyme]-L-cysteine + [acceptor protein]-L-lysine = [E2 ubiquitin-conjugating enzyme]-L-cysteine + N(6)-ubiquitinyl-[acceptor protein]-L-lysine.</text>
        <dbReference type="EC" id="2.3.2.27"/>
    </reaction>
</comment>
<dbReference type="GO" id="GO:0061630">
    <property type="term" value="F:ubiquitin protein ligase activity"/>
    <property type="evidence" value="ECO:0007669"/>
    <property type="project" value="UniProtKB-EC"/>
</dbReference>
<evidence type="ECO:0000256" key="15">
    <source>
        <dbReference type="SAM" id="MobiDB-lite"/>
    </source>
</evidence>
<keyword evidence="18" id="KW-1185">Reference proteome</keyword>
<feature type="region of interest" description="Disordered" evidence="15">
    <location>
        <begin position="162"/>
        <end position="186"/>
    </location>
</feature>
<feature type="compositionally biased region" description="Acidic residues" evidence="15">
    <location>
        <begin position="134"/>
        <end position="148"/>
    </location>
</feature>
<dbReference type="EMBL" id="JBAMMX010000008">
    <property type="protein sequence ID" value="KAK6934976.1"/>
    <property type="molecule type" value="Genomic_DNA"/>
</dbReference>
<evidence type="ECO:0000256" key="14">
    <source>
        <dbReference type="PROSITE-ProRule" id="PRU00175"/>
    </source>
</evidence>
<dbReference type="EC" id="2.3.2.27" evidence="4"/>
<evidence type="ECO:0000256" key="10">
    <source>
        <dbReference type="ARBA" id="ARBA00022833"/>
    </source>
</evidence>
<evidence type="ECO:0000256" key="5">
    <source>
        <dbReference type="ARBA" id="ARBA00022679"/>
    </source>
</evidence>
<comment type="caution">
    <text evidence="17">The sequence shown here is derived from an EMBL/GenBank/DDBJ whole genome shotgun (WGS) entry which is preliminary data.</text>
</comment>
<evidence type="ECO:0000256" key="6">
    <source>
        <dbReference type="ARBA" id="ARBA00022692"/>
    </source>
</evidence>
<keyword evidence="9" id="KW-0833">Ubl conjugation pathway</keyword>
<keyword evidence="12" id="KW-0472">Membrane</keyword>
<dbReference type="PANTHER" id="PTHR14155">
    <property type="entry name" value="RING FINGER DOMAIN-CONTAINING"/>
    <property type="match status" value="1"/>
</dbReference>
<evidence type="ECO:0000256" key="1">
    <source>
        <dbReference type="ARBA" id="ARBA00000900"/>
    </source>
</evidence>
<dbReference type="GO" id="GO:0016020">
    <property type="term" value="C:membrane"/>
    <property type="evidence" value="ECO:0007669"/>
    <property type="project" value="UniProtKB-SubCell"/>
</dbReference>
<feature type="region of interest" description="Disordered" evidence="15">
    <location>
        <begin position="126"/>
        <end position="148"/>
    </location>
</feature>
<dbReference type="FunFam" id="3.30.40.10:FF:000187">
    <property type="entry name" value="E3 ubiquitin-protein ligase ATL6"/>
    <property type="match status" value="1"/>
</dbReference>
<dbReference type="GO" id="GO:0008270">
    <property type="term" value="F:zinc ion binding"/>
    <property type="evidence" value="ECO:0007669"/>
    <property type="project" value="UniProtKB-KW"/>
</dbReference>
<keyword evidence="7" id="KW-0479">Metal-binding</keyword>
<dbReference type="SUPFAM" id="SSF57850">
    <property type="entry name" value="RING/U-box"/>
    <property type="match status" value="1"/>
</dbReference>
<dbReference type="SMART" id="SM00184">
    <property type="entry name" value="RING"/>
    <property type="match status" value="1"/>
</dbReference>
<dbReference type="CDD" id="cd16461">
    <property type="entry name" value="RING-H2_EL5-like"/>
    <property type="match status" value="1"/>
</dbReference>
<keyword evidence="8 14" id="KW-0863">Zinc-finger</keyword>
<evidence type="ECO:0000313" key="17">
    <source>
        <dbReference type="EMBL" id="KAK6934976.1"/>
    </source>
</evidence>
<dbReference type="InterPro" id="IPR013083">
    <property type="entry name" value="Znf_RING/FYVE/PHD"/>
</dbReference>
<comment type="pathway">
    <text evidence="3">Protein modification; protein ubiquitination.</text>
</comment>
<dbReference type="Gene3D" id="3.30.40.10">
    <property type="entry name" value="Zinc/RING finger domain, C3HC4 (zinc finger)"/>
    <property type="match status" value="1"/>
</dbReference>
<dbReference type="AlphaFoldDB" id="A0AAN8VSG4"/>
<dbReference type="Proteomes" id="UP001370490">
    <property type="component" value="Unassembled WGS sequence"/>
</dbReference>
<keyword evidence="5" id="KW-0808">Transferase</keyword>
<reference evidence="17 18" key="1">
    <citation type="submission" date="2023-12" db="EMBL/GenBank/DDBJ databases">
        <title>A high-quality genome assembly for Dillenia turbinata (Dilleniales).</title>
        <authorList>
            <person name="Chanderbali A."/>
        </authorList>
    </citation>
    <scope>NUCLEOTIDE SEQUENCE [LARGE SCALE GENOMIC DNA]</scope>
    <source>
        <strain evidence="17">LSX21</strain>
        <tissue evidence="17">Leaf</tissue>
    </source>
</reference>
<evidence type="ECO:0000256" key="12">
    <source>
        <dbReference type="ARBA" id="ARBA00023136"/>
    </source>
</evidence>
<evidence type="ECO:0000256" key="11">
    <source>
        <dbReference type="ARBA" id="ARBA00022989"/>
    </source>
</evidence>
<evidence type="ECO:0000256" key="3">
    <source>
        <dbReference type="ARBA" id="ARBA00004906"/>
    </source>
</evidence>
<evidence type="ECO:0000256" key="13">
    <source>
        <dbReference type="ARBA" id="ARBA00024209"/>
    </source>
</evidence>
<keyword evidence="11" id="KW-1133">Transmembrane helix</keyword>
<proteinExistence type="inferred from homology"/>
<comment type="subcellular location">
    <subcellularLocation>
        <location evidence="2">Membrane</location>
        <topology evidence="2">Single-pass membrane protein</topology>
    </subcellularLocation>
</comment>
<dbReference type="PROSITE" id="PS50089">
    <property type="entry name" value="ZF_RING_2"/>
    <property type="match status" value="1"/>
</dbReference>
<evidence type="ECO:0000256" key="2">
    <source>
        <dbReference type="ARBA" id="ARBA00004167"/>
    </source>
</evidence>
<sequence>MPQFHPNLNCGKNTLLPQCFVENVIHAWHFRRSPTGTPLAPSGSTASNGLHPSIIQKFPTFLYSSVKDFRGEKYGLECAICLLEFEDYSLLRLLAICCHVFHQECIDLWLTSHKTCPVCRRSLDTQTSPKENVQEEEEEEGEECEQDSMDDTFSIVINNDNEEDKGGGSWHGAVAETSRQFDERDNVERFSRSHSTGHSIVRSGEEDDKFTLRLPKHVRQKLARRHYWTKSCTEFGEYSSNVTTKKSRLDELSGFHHEGAADKV</sequence>
<evidence type="ECO:0000256" key="9">
    <source>
        <dbReference type="ARBA" id="ARBA00022786"/>
    </source>
</evidence>
<organism evidence="17 18">
    <name type="scientific">Dillenia turbinata</name>
    <dbReference type="NCBI Taxonomy" id="194707"/>
    <lineage>
        <taxon>Eukaryota</taxon>
        <taxon>Viridiplantae</taxon>
        <taxon>Streptophyta</taxon>
        <taxon>Embryophyta</taxon>
        <taxon>Tracheophyta</taxon>
        <taxon>Spermatophyta</taxon>
        <taxon>Magnoliopsida</taxon>
        <taxon>eudicotyledons</taxon>
        <taxon>Gunneridae</taxon>
        <taxon>Pentapetalae</taxon>
        <taxon>Dilleniales</taxon>
        <taxon>Dilleniaceae</taxon>
        <taxon>Dillenia</taxon>
    </lineage>
</organism>
<gene>
    <name evidence="17" type="ORF">RJ641_035131</name>
</gene>
<name>A0AAN8VSG4_9MAGN</name>
<comment type="similarity">
    <text evidence="13">Belongs to the RING-type zinc finger family. ATL subfamily.</text>
</comment>
<evidence type="ECO:0000256" key="7">
    <source>
        <dbReference type="ARBA" id="ARBA00022723"/>
    </source>
</evidence>
<dbReference type="InterPro" id="IPR001841">
    <property type="entry name" value="Znf_RING"/>
</dbReference>
<evidence type="ECO:0000256" key="4">
    <source>
        <dbReference type="ARBA" id="ARBA00012483"/>
    </source>
</evidence>
<accession>A0AAN8VSG4</accession>
<evidence type="ECO:0000259" key="16">
    <source>
        <dbReference type="PROSITE" id="PS50089"/>
    </source>
</evidence>
<protein>
    <recommendedName>
        <fullName evidence="4">RING-type E3 ubiquitin transferase</fullName>
        <ecNumber evidence="4">2.3.2.27</ecNumber>
    </recommendedName>
</protein>
<feature type="domain" description="RING-type" evidence="16">
    <location>
        <begin position="78"/>
        <end position="120"/>
    </location>
</feature>